<dbReference type="PANTHER" id="PTHR30055">
    <property type="entry name" value="HTH-TYPE TRANSCRIPTIONAL REGULATOR RUTR"/>
    <property type="match status" value="1"/>
</dbReference>
<dbReference type="GO" id="GO:0000976">
    <property type="term" value="F:transcription cis-regulatory region binding"/>
    <property type="evidence" value="ECO:0007669"/>
    <property type="project" value="TreeGrafter"/>
</dbReference>
<protein>
    <submittedName>
        <fullName evidence="6">TetR family transcriptional regulator</fullName>
    </submittedName>
</protein>
<evidence type="ECO:0000256" key="4">
    <source>
        <dbReference type="PROSITE-ProRule" id="PRU00335"/>
    </source>
</evidence>
<proteinExistence type="predicted"/>
<sequence length="206" mass="22313">MAEVKERRSTRTRNRIVEAALALFVAHGYAGTTFQAVADAAGVSVQTVYFHYGSKSRLLKQVVDVASAGDAEPVPLLGRPWFAELRAAKDPDAALRRWVHESGVILDRVAPVLAVVRDAAPVDAEMADQWATNTEQRRTAHGAFVAILHGLGALRPGLSEHDATDVTVALLSPELFLVLTRECGWTTDRWAGWAADQLAHGLLTGR</sequence>
<dbReference type="Proteomes" id="UP000605992">
    <property type="component" value="Unassembled WGS sequence"/>
</dbReference>
<dbReference type="Gene3D" id="1.10.357.10">
    <property type="entry name" value="Tetracycline Repressor, domain 2"/>
    <property type="match status" value="1"/>
</dbReference>
<comment type="caution">
    <text evidence="6">The sequence shown here is derived from an EMBL/GenBank/DDBJ whole genome shotgun (WGS) entry which is preliminary data.</text>
</comment>
<dbReference type="AlphaFoldDB" id="A0A8J3XXK7"/>
<organism evidence="6 7">
    <name type="scientific">Planotetraspora thailandica</name>
    <dbReference type="NCBI Taxonomy" id="487172"/>
    <lineage>
        <taxon>Bacteria</taxon>
        <taxon>Bacillati</taxon>
        <taxon>Actinomycetota</taxon>
        <taxon>Actinomycetes</taxon>
        <taxon>Streptosporangiales</taxon>
        <taxon>Streptosporangiaceae</taxon>
        <taxon>Planotetraspora</taxon>
    </lineage>
</organism>
<dbReference type="InterPro" id="IPR001647">
    <property type="entry name" value="HTH_TetR"/>
</dbReference>
<dbReference type="InterPro" id="IPR050109">
    <property type="entry name" value="HTH-type_TetR-like_transc_reg"/>
</dbReference>
<keyword evidence="2 4" id="KW-0238">DNA-binding</keyword>
<dbReference type="PANTHER" id="PTHR30055:SF234">
    <property type="entry name" value="HTH-TYPE TRANSCRIPTIONAL REGULATOR BETI"/>
    <property type="match status" value="1"/>
</dbReference>
<feature type="domain" description="HTH tetR-type" evidence="5">
    <location>
        <begin position="10"/>
        <end position="70"/>
    </location>
</feature>
<dbReference type="PROSITE" id="PS50977">
    <property type="entry name" value="HTH_TETR_2"/>
    <property type="match status" value="1"/>
</dbReference>
<dbReference type="PRINTS" id="PR00455">
    <property type="entry name" value="HTHTETR"/>
</dbReference>
<dbReference type="InterPro" id="IPR009057">
    <property type="entry name" value="Homeodomain-like_sf"/>
</dbReference>
<evidence type="ECO:0000313" key="7">
    <source>
        <dbReference type="Proteomes" id="UP000605992"/>
    </source>
</evidence>
<evidence type="ECO:0000259" key="5">
    <source>
        <dbReference type="PROSITE" id="PS50977"/>
    </source>
</evidence>
<gene>
    <name evidence="6" type="ORF">Pth03_51530</name>
</gene>
<dbReference type="RefSeq" id="WP_203946895.1">
    <property type="nucleotide sequence ID" value="NZ_BOOR01000038.1"/>
</dbReference>
<evidence type="ECO:0000313" key="6">
    <source>
        <dbReference type="EMBL" id="GII56764.1"/>
    </source>
</evidence>
<reference evidence="6" key="1">
    <citation type="submission" date="2021-01" db="EMBL/GenBank/DDBJ databases">
        <title>Whole genome shotgun sequence of Planotetraspora thailandica NBRC 104271.</title>
        <authorList>
            <person name="Komaki H."/>
            <person name="Tamura T."/>
        </authorList>
    </citation>
    <scope>NUCLEOTIDE SEQUENCE</scope>
    <source>
        <strain evidence="6">NBRC 104271</strain>
    </source>
</reference>
<feature type="DNA-binding region" description="H-T-H motif" evidence="4">
    <location>
        <begin position="33"/>
        <end position="52"/>
    </location>
</feature>
<dbReference type="Pfam" id="PF00440">
    <property type="entry name" value="TetR_N"/>
    <property type="match status" value="1"/>
</dbReference>
<evidence type="ECO:0000256" key="2">
    <source>
        <dbReference type="ARBA" id="ARBA00023125"/>
    </source>
</evidence>
<accession>A0A8J3XXK7</accession>
<evidence type="ECO:0000256" key="3">
    <source>
        <dbReference type="ARBA" id="ARBA00023163"/>
    </source>
</evidence>
<keyword evidence="1" id="KW-0805">Transcription regulation</keyword>
<keyword evidence="7" id="KW-1185">Reference proteome</keyword>
<dbReference type="EMBL" id="BOOR01000038">
    <property type="protein sequence ID" value="GII56764.1"/>
    <property type="molecule type" value="Genomic_DNA"/>
</dbReference>
<keyword evidence="3" id="KW-0804">Transcription</keyword>
<evidence type="ECO:0000256" key="1">
    <source>
        <dbReference type="ARBA" id="ARBA00023015"/>
    </source>
</evidence>
<dbReference type="SUPFAM" id="SSF46689">
    <property type="entry name" value="Homeodomain-like"/>
    <property type="match status" value="1"/>
</dbReference>
<name>A0A8J3XXK7_9ACTN</name>
<dbReference type="GO" id="GO:0003700">
    <property type="term" value="F:DNA-binding transcription factor activity"/>
    <property type="evidence" value="ECO:0007669"/>
    <property type="project" value="TreeGrafter"/>
</dbReference>